<evidence type="ECO:0000313" key="1">
    <source>
        <dbReference type="EMBL" id="QHV62151.1"/>
    </source>
</evidence>
<accession>A0AAE6TBA7</accession>
<dbReference type="Proteomes" id="UP000642553">
    <property type="component" value="Chromosome"/>
</dbReference>
<dbReference type="AlphaFoldDB" id="A0AAE6TBA7"/>
<dbReference type="EMBL" id="CP029701">
    <property type="protein sequence ID" value="QHV62151.1"/>
    <property type="molecule type" value="Genomic_DNA"/>
</dbReference>
<proteinExistence type="predicted"/>
<evidence type="ECO:0000313" key="2">
    <source>
        <dbReference type="Proteomes" id="UP000642553"/>
    </source>
</evidence>
<sequence length="61" mass="6805">MSELLIEQECLSGVCFPGFYRAGEKGMRRCPRPPFRKRFSGAPETNFGLAAAGEKEHEWGA</sequence>
<organism evidence="1 2">
    <name type="scientific">Akkermansia massiliensis</name>
    <dbReference type="NCBI Taxonomy" id="2927224"/>
    <lineage>
        <taxon>Bacteria</taxon>
        <taxon>Pseudomonadati</taxon>
        <taxon>Verrucomicrobiota</taxon>
        <taxon>Verrucomicrobiia</taxon>
        <taxon>Verrucomicrobiales</taxon>
        <taxon>Akkermansiaceae</taxon>
        <taxon>Akkermansia</taxon>
    </lineage>
</organism>
<protein>
    <submittedName>
        <fullName evidence="1">Uncharacterized protein</fullName>
    </submittedName>
</protein>
<gene>
    <name evidence="1" type="ORF">DMI76_01615</name>
</gene>
<name>A0AAE6TBA7_9BACT</name>
<reference evidence="1" key="1">
    <citation type="submission" date="2018-05" db="EMBL/GenBank/DDBJ databases">
        <title>Complete genome sequnece of Akkermansia muciniphila EB-AMDK-40.</title>
        <authorList>
            <person name="Nam Y.-D."/>
            <person name="Chung W.-H."/>
            <person name="Park Y.S."/>
            <person name="Kang J."/>
        </authorList>
    </citation>
    <scope>NUCLEOTIDE SEQUENCE</scope>
    <source>
        <strain evidence="1">EB-AMDK-40</strain>
    </source>
</reference>